<dbReference type="SUPFAM" id="SSF55447">
    <property type="entry name" value="CO dehydrogenase flavoprotein C-terminal domain-like"/>
    <property type="match status" value="1"/>
</dbReference>
<dbReference type="Gene3D" id="3.30.390.50">
    <property type="entry name" value="CO dehydrogenase flavoprotein, C-terminal domain"/>
    <property type="match status" value="1"/>
</dbReference>
<dbReference type="PANTHER" id="PTHR42659">
    <property type="entry name" value="XANTHINE DEHYDROGENASE SUBUNIT C-RELATED"/>
    <property type="match status" value="1"/>
</dbReference>
<accession>A0A9D2M4Z3</accession>
<evidence type="ECO:0000313" key="5">
    <source>
        <dbReference type="Proteomes" id="UP000886803"/>
    </source>
</evidence>
<proteinExistence type="predicted"/>
<dbReference type="SMART" id="SM01092">
    <property type="entry name" value="CO_deh_flav_C"/>
    <property type="match status" value="1"/>
</dbReference>
<name>A0A9D2M4Z3_9FIRM</name>
<evidence type="ECO:0000259" key="3">
    <source>
        <dbReference type="PROSITE" id="PS51387"/>
    </source>
</evidence>
<dbReference type="InterPro" id="IPR051312">
    <property type="entry name" value="Diverse_Substr_Oxidored"/>
</dbReference>
<dbReference type="Proteomes" id="UP000886803">
    <property type="component" value="Unassembled WGS sequence"/>
</dbReference>
<organism evidence="4 5">
    <name type="scientific">Candidatus Gemmiger avicola</name>
    <dbReference type="NCBI Taxonomy" id="2838605"/>
    <lineage>
        <taxon>Bacteria</taxon>
        <taxon>Bacillati</taxon>
        <taxon>Bacillota</taxon>
        <taxon>Clostridia</taxon>
        <taxon>Eubacteriales</taxon>
        <taxon>Gemmiger</taxon>
    </lineage>
</organism>
<dbReference type="Gene3D" id="3.30.465.10">
    <property type="match status" value="1"/>
</dbReference>
<dbReference type="InterPro" id="IPR016166">
    <property type="entry name" value="FAD-bd_PCMH"/>
</dbReference>
<dbReference type="SUPFAM" id="SSF56176">
    <property type="entry name" value="FAD-binding/transporter-associated domain-like"/>
    <property type="match status" value="1"/>
</dbReference>
<evidence type="ECO:0000256" key="2">
    <source>
        <dbReference type="ARBA" id="ARBA00023002"/>
    </source>
</evidence>
<dbReference type="InterPro" id="IPR036318">
    <property type="entry name" value="FAD-bd_PCMH-like_sf"/>
</dbReference>
<protein>
    <submittedName>
        <fullName evidence="4">FAD binding domain-containing protein</fullName>
    </submittedName>
</protein>
<dbReference type="Pfam" id="PF03450">
    <property type="entry name" value="CO_deh_flav_C"/>
    <property type="match status" value="1"/>
</dbReference>
<evidence type="ECO:0000256" key="1">
    <source>
        <dbReference type="ARBA" id="ARBA00022630"/>
    </source>
</evidence>
<dbReference type="GO" id="GO:0016491">
    <property type="term" value="F:oxidoreductase activity"/>
    <property type="evidence" value="ECO:0007669"/>
    <property type="project" value="UniProtKB-KW"/>
</dbReference>
<dbReference type="EMBL" id="DWYG01000010">
    <property type="protein sequence ID" value="HJB41038.1"/>
    <property type="molecule type" value="Genomic_DNA"/>
</dbReference>
<gene>
    <name evidence="4" type="ORF">H9945_00900</name>
</gene>
<evidence type="ECO:0000313" key="4">
    <source>
        <dbReference type="EMBL" id="HJB41038.1"/>
    </source>
</evidence>
<feature type="domain" description="FAD-binding PCMH-type" evidence="3">
    <location>
        <begin position="1"/>
        <end position="162"/>
    </location>
</feature>
<dbReference type="GO" id="GO:0071949">
    <property type="term" value="F:FAD binding"/>
    <property type="evidence" value="ECO:0007669"/>
    <property type="project" value="InterPro"/>
</dbReference>
<dbReference type="AlphaFoldDB" id="A0A9D2M4Z3"/>
<dbReference type="Pfam" id="PF00941">
    <property type="entry name" value="FAD_binding_5"/>
    <property type="match status" value="1"/>
</dbReference>
<keyword evidence="1" id="KW-0285">Flavoprotein</keyword>
<dbReference type="InterPro" id="IPR002346">
    <property type="entry name" value="Mopterin_DH_FAD-bd"/>
</dbReference>
<dbReference type="PANTHER" id="PTHR42659:SF9">
    <property type="entry name" value="XANTHINE DEHYDROGENASE FAD-BINDING SUBUNIT XDHB-RELATED"/>
    <property type="match status" value="1"/>
</dbReference>
<dbReference type="PROSITE" id="PS51387">
    <property type="entry name" value="FAD_PCMH"/>
    <property type="match status" value="1"/>
</dbReference>
<dbReference type="InterPro" id="IPR016169">
    <property type="entry name" value="FAD-bd_PCMH_sub2"/>
</dbReference>
<keyword evidence="2" id="KW-0560">Oxidoreductase</keyword>
<comment type="caution">
    <text evidence="4">The sequence shown here is derived from an EMBL/GenBank/DDBJ whole genome shotgun (WGS) entry which is preliminary data.</text>
</comment>
<sequence length="267" mass="28947">MLNIQTYVRAKSLEEAYTLNQKRNARVLGGMLWLKMASNTVGTAIDLCELGLDTIEEDETGFTLGAMATLRMLEQHPGLAAYTQNAAAKAVQDIVGVQFRNMATVGGSVWGRFGFSDVLTLLLAADARVNLYKAGTLPIETFAVMPYDRDLLVSVTVPKYRDAAFAYKAMRIQRTDLPVLNCALARLDGEYRLAVGARPGKAVLLRDENGLLADGITPESAAAFAAYAAQNVPTGANARGSAEYRTHLVEVLTRRCALELEGDPLCR</sequence>
<dbReference type="InterPro" id="IPR036683">
    <property type="entry name" value="CO_DH_flav_C_dom_sf"/>
</dbReference>
<dbReference type="InterPro" id="IPR005107">
    <property type="entry name" value="CO_DH_flav_C"/>
</dbReference>
<reference evidence="4" key="1">
    <citation type="journal article" date="2021" name="PeerJ">
        <title>Extensive microbial diversity within the chicken gut microbiome revealed by metagenomics and culture.</title>
        <authorList>
            <person name="Gilroy R."/>
            <person name="Ravi A."/>
            <person name="Getino M."/>
            <person name="Pursley I."/>
            <person name="Horton D.L."/>
            <person name="Alikhan N.F."/>
            <person name="Baker D."/>
            <person name="Gharbi K."/>
            <person name="Hall N."/>
            <person name="Watson M."/>
            <person name="Adriaenssens E.M."/>
            <person name="Foster-Nyarko E."/>
            <person name="Jarju S."/>
            <person name="Secka A."/>
            <person name="Antonio M."/>
            <person name="Oren A."/>
            <person name="Chaudhuri R.R."/>
            <person name="La Ragione R."/>
            <person name="Hildebrand F."/>
            <person name="Pallen M.J."/>
        </authorList>
    </citation>
    <scope>NUCLEOTIDE SEQUENCE</scope>
    <source>
        <strain evidence="4">ChiBcec8-13705</strain>
    </source>
</reference>
<reference evidence="4" key="2">
    <citation type="submission" date="2021-04" db="EMBL/GenBank/DDBJ databases">
        <authorList>
            <person name="Gilroy R."/>
        </authorList>
    </citation>
    <scope>NUCLEOTIDE SEQUENCE</scope>
    <source>
        <strain evidence="4">ChiBcec8-13705</strain>
    </source>
</reference>